<evidence type="ECO:0000313" key="2">
    <source>
        <dbReference type="EMBL" id="AFZ13874.1"/>
    </source>
</evidence>
<dbReference type="EMBL" id="CP003620">
    <property type="protein sequence ID" value="AFZ13874.1"/>
    <property type="molecule type" value="Genomic_DNA"/>
</dbReference>
<proteinExistence type="predicted"/>
<reference evidence="2 3" key="1">
    <citation type="submission" date="2012-06" db="EMBL/GenBank/DDBJ databases">
        <title>Finished chromosome of genome of Crinalium epipsammum PCC 9333.</title>
        <authorList>
            <consortium name="US DOE Joint Genome Institute"/>
            <person name="Gugger M."/>
            <person name="Coursin T."/>
            <person name="Rippka R."/>
            <person name="Tandeau De Marsac N."/>
            <person name="Huntemann M."/>
            <person name="Wei C.-L."/>
            <person name="Han J."/>
            <person name="Detter J.C."/>
            <person name="Han C."/>
            <person name="Tapia R."/>
            <person name="Davenport K."/>
            <person name="Daligault H."/>
            <person name="Erkkila T."/>
            <person name="Gu W."/>
            <person name="Munk A.C.C."/>
            <person name="Teshima H."/>
            <person name="Xu Y."/>
            <person name="Chain P."/>
            <person name="Chen A."/>
            <person name="Krypides N."/>
            <person name="Mavromatis K."/>
            <person name="Markowitz V."/>
            <person name="Szeto E."/>
            <person name="Ivanova N."/>
            <person name="Mikhailova N."/>
            <person name="Ovchinnikova G."/>
            <person name="Pagani I."/>
            <person name="Pati A."/>
            <person name="Goodwin L."/>
            <person name="Peters L."/>
            <person name="Pitluck S."/>
            <person name="Woyke T."/>
            <person name="Kerfeld C."/>
        </authorList>
    </citation>
    <scope>NUCLEOTIDE SEQUENCE [LARGE SCALE GENOMIC DNA]</scope>
    <source>
        <strain evidence="2 3">PCC 9333</strain>
    </source>
</reference>
<dbReference type="eggNOG" id="ENOG5032T3U">
    <property type="taxonomic scope" value="Bacteria"/>
</dbReference>
<keyword evidence="1" id="KW-1133">Transmembrane helix</keyword>
<dbReference type="PATRIC" id="fig|1173022.3.peg.3285"/>
<evidence type="ECO:0000313" key="3">
    <source>
        <dbReference type="Proteomes" id="UP000010472"/>
    </source>
</evidence>
<dbReference type="STRING" id="1173022.Cri9333_3035"/>
<gene>
    <name evidence="2" type="ORF">Cri9333_3035</name>
</gene>
<dbReference type="RefSeq" id="WP_015203982.1">
    <property type="nucleotide sequence ID" value="NC_019753.1"/>
</dbReference>
<dbReference type="AlphaFoldDB" id="K9W247"/>
<feature type="transmembrane region" description="Helical" evidence="1">
    <location>
        <begin position="101"/>
        <end position="120"/>
    </location>
</feature>
<evidence type="ECO:0000256" key="1">
    <source>
        <dbReference type="SAM" id="Phobius"/>
    </source>
</evidence>
<keyword evidence="1" id="KW-0472">Membrane</keyword>
<accession>K9W247</accession>
<sequence>MSNCPKCHQAVKFQAITCPYCRTVLKAYGHPGMTLHRAQQGTYLCESCTYHHDDSCNFPQRPHAQECTLYQNVFQPKLNQENQISYSWDKKIRIWCQRHQGLLMLSSLLIVSLIIAMFSLSK</sequence>
<dbReference type="OrthoDB" id="530614at2"/>
<organism evidence="2 3">
    <name type="scientific">Crinalium epipsammum PCC 9333</name>
    <dbReference type="NCBI Taxonomy" id="1173022"/>
    <lineage>
        <taxon>Bacteria</taxon>
        <taxon>Bacillati</taxon>
        <taxon>Cyanobacteriota</taxon>
        <taxon>Cyanophyceae</taxon>
        <taxon>Gomontiellales</taxon>
        <taxon>Gomontiellaceae</taxon>
        <taxon>Crinalium</taxon>
    </lineage>
</organism>
<keyword evidence="1" id="KW-0812">Transmembrane</keyword>
<dbReference type="KEGG" id="cep:Cri9333_3035"/>
<keyword evidence="3" id="KW-1185">Reference proteome</keyword>
<dbReference type="HOGENOM" id="CLU_2034203_0_0_3"/>
<protein>
    <submittedName>
        <fullName evidence="2">Uncharacterized protein</fullName>
    </submittedName>
</protein>
<name>K9W247_9CYAN</name>
<dbReference type="Proteomes" id="UP000010472">
    <property type="component" value="Chromosome"/>
</dbReference>